<evidence type="ECO:0000256" key="1">
    <source>
        <dbReference type="SAM" id="MobiDB-lite"/>
    </source>
</evidence>
<dbReference type="NCBIfam" id="TIGR02574">
    <property type="entry name" value="stabl_TIGR02574"/>
    <property type="match status" value="1"/>
</dbReference>
<sequence>MSAENIKDELHQLIENADEQSLRIALSVLKSEETEADYALSSEHKELLDKRLDEHEKNPMSGSSWQEVRKRIEKRI</sequence>
<organism evidence="2 3">
    <name type="scientific">Imperialibacter roseus</name>
    <dbReference type="NCBI Taxonomy" id="1324217"/>
    <lineage>
        <taxon>Bacteria</taxon>
        <taxon>Pseudomonadati</taxon>
        <taxon>Bacteroidota</taxon>
        <taxon>Cytophagia</taxon>
        <taxon>Cytophagales</taxon>
        <taxon>Flammeovirgaceae</taxon>
        <taxon>Imperialibacter</taxon>
    </lineage>
</organism>
<proteinExistence type="predicted"/>
<accession>A0ABZ0IM16</accession>
<feature type="region of interest" description="Disordered" evidence="1">
    <location>
        <begin position="53"/>
        <end position="76"/>
    </location>
</feature>
<dbReference type="Proteomes" id="UP001302349">
    <property type="component" value="Chromosome"/>
</dbReference>
<feature type="compositionally biased region" description="Basic and acidic residues" evidence="1">
    <location>
        <begin position="67"/>
        <end position="76"/>
    </location>
</feature>
<evidence type="ECO:0000313" key="3">
    <source>
        <dbReference type="Proteomes" id="UP001302349"/>
    </source>
</evidence>
<protein>
    <submittedName>
        <fullName evidence="2">Addiction module protein</fullName>
    </submittedName>
</protein>
<dbReference type="Pfam" id="PF09720">
    <property type="entry name" value="Unstab_antitox"/>
    <property type="match status" value="1"/>
</dbReference>
<gene>
    <name evidence="2" type="ORF">RT717_21965</name>
</gene>
<name>A0ABZ0IM16_9BACT</name>
<dbReference type="RefSeq" id="WP_317488502.1">
    <property type="nucleotide sequence ID" value="NZ_CP136051.1"/>
</dbReference>
<dbReference type="InterPro" id="IPR013406">
    <property type="entry name" value="CHP02574_addiction_mod"/>
</dbReference>
<dbReference type="EMBL" id="CP136051">
    <property type="protein sequence ID" value="WOK05746.1"/>
    <property type="molecule type" value="Genomic_DNA"/>
</dbReference>
<keyword evidence="3" id="KW-1185">Reference proteome</keyword>
<reference evidence="2 3" key="1">
    <citation type="journal article" date="2023" name="Microbiol. Resour. Announc.">
        <title>Complete Genome Sequence of Imperialibacter roseus strain P4T.</title>
        <authorList>
            <person name="Tizabi D.R."/>
            <person name="Bachvaroff T."/>
            <person name="Hill R.T."/>
        </authorList>
    </citation>
    <scope>NUCLEOTIDE SEQUENCE [LARGE SCALE GENOMIC DNA]</scope>
    <source>
        <strain evidence="2 3">P4T</strain>
    </source>
</reference>
<evidence type="ECO:0000313" key="2">
    <source>
        <dbReference type="EMBL" id="WOK05746.1"/>
    </source>
</evidence>